<evidence type="ECO:0000259" key="3">
    <source>
        <dbReference type="Pfam" id="PF12850"/>
    </source>
</evidence>
<comment type="similarity">
    <text evidence="1 2">Belongs to the metallophosphoesterase superfamily. YfcE family.</text>
</comment>
<organism evidence="4 5">
    <name type="scientific">Wohlfahrtiimonas larvae</name>
    <dbReference type="NCBI Taxonomy" id="1157986"/>
    <lineage>
        <taxon>Bacteria</taxon>
        <taxon>Pseudomonadati</taxon>
        <taxon>Pseudomonadota</taxon>
        <taxon>Gammaproteobacteria</taxon>
        <taxon>Cardiobacteriales</taxon>
        <taxon>Ignatzschineriaceae</taxon>
        <taxon>Wohlfahrtiimonas</taxon>
    </lineage>
</organism>
<dbReference type="InterPro" id="IPR041802">
    <property type="entry name" value="MPP_YfcE"/>
</dbReference>
<gene>
    <name evidence="4" type="ORF">GCM10023338_14160</name>
</gene>
<sequence length="172" mass="19357">MTKNRKILVISDTHGLVLPLKEIFNHHSDVTAIFHCGDSELMNFDPILKNIHIVRGNCDYDRTLPNELFIKIGQHKIYMTHGHMHGVKSSLDKLHNSAQQKGAEIALYGHSHIAKASLINGILLVNPGSIAYPRGRKEKTYAIITLNKDKNHQVDFYLASTHEPLNLACDEC</sequence>
<evidence type="ECO:0000256" key="2">
    <source>
        <dbReference type="RuleBase" id="RU362039"/>
    </source>
</evidence>
<dbReference type="Gene3D" id="3.60.21.10">
    <property type="match status" value="1"/>
</dbReference>
<dbReference type="EC" id="3.1.4.-" evidence="2"/>
<feature type="domain" description="Calcineurin-like phosphoesterase" evidence="3">
    <location>
        <begin position="6"/>
        <end position="148"/>
    </location>
</feature>
<comment type="cofactor">
    <cofactor evidence="2">
        <name>a divalent metal cation</name>
        <dbReference type="ChEBI" id="CHEBI:60240"/>
    </cofactor>
</comment>
<reference evidence="5" key="1">
    <citation type="journal article" date="2019" name="Int. J. Syst. Evol. Microbiol.">
        <title>The Global Catalogue of Microorganisms (GCM) 10K type strain sequencing project: providing services to taxonomists for standard genome sequencing and annotation.</title>
        <authorList>
            <consortium name="The Broad Institute Genomics Platform"/>
            <consortium name="The Broad Institute Genome Sequencing Center for Infectious Disease"/>
            <person name="Wu L."/>
            <person name="Ma J."/>
        </authorList>
    </citation>
    <scope>NUCLEOTIDE SEQUENCE [LARGE SCALE GENOMIC DNA]</scope>
    <source>
        <strain evidence="5">JCM 18424</strain>
    </source>
</reference>
<dbReference type="InterPro" id="IPR000979">
    <property type="entry name" value="Phosphodiesterase_MJ0936/Vps29"/>
</dbReference>
<dbReference type="Proteomes" id="UP001500631">
    <property type="component" value="Unassembled WGS sequence"/>
</dbReference>
<dbReference type="SUPFAM" id="SSF56300">
    <property type="entry name" value="Metallo-dependent phosphatases"/>
    <property type="match status" value="1"/>
</dbReference>
<keyword evidence="5" id="KW-1185">Reference proteome</keyword>
<proteinExistence type="inferred from homology"/>
<dbReference type="PANTHER" id="PTHR11124">
    <property type="entry name" value="VACUOLAR SORTING PROTEIN VPS29"/>
    <property type="match status" value="1"/>
</dbReference>
<dbReference type="RefSeq" id="WP_077925499.1">
    <property type="nucleotide sequence ID" value="NZ_BAABKE010000004.1"/>
</dbReference>
<dbReference type="InterPro" id="IPR024654">
    <property type="entry name" value="Calcineurin-like_PHP_lpxH"/>
</dbReference>
<evidence type="ECO:0000313" key="5">
    <source>
        <dbReference type="Proteomes" id="UP001500631"/>
    </source>
</evidence>
<accession>A0ABP9MQU1</accession>
<dbReference type="CDD" id="cd00841">
    <property type="entry name" value="MPP_YfcE"/>
    <property type="match status" value="1"/>
</dbReference>
<dbReference type="InterPro" id="IPR029052">
    <property type="entry name" value="Metallo-depent_PP-like"/>
</dbReference>
<comment type="caution">
    <text evidence="4">The sequence shown here is derived from an EMBL/GenBank/DDBJ whole genome shotgun (WGS) entry which is preliminary data.</text>
</comment>
<name>A0ABP9MQU1_9GAMM</name>
<dbReference type="NCBIfam" id="TIGR00040">
    <property type="entry name" value="yfcE"/>
    <property type="match status" value="1"/>
</dbReference>
<evidence type="ECO:0000256" key="1">
    <source>
        <dbReference type="ARBA" id="ARBA00008950"/>
    </source>
</evidence>
<dbReference type="Pfam" id="PF12850">
    <property type="entry name" value="Metallophos_2"/>
    <property type="match status" value="1"/>
</dbReference>
<protein>
    <recommendedName>
        <fullName evidence="2">Phosphoesterase</fullName>
        <ecNumber evidence="2">3.1.4.-</ecNumber>
    </recommendedName>
</protein>
<dbReference type="EMBL" id="BAABKE010000004">
    <property type="protein sequence ID" value="GAA5099954.1"/>
    <property type="molecule type" value="Genomic_DNA"/>
</dbReference>
<keyword evidence="2" id="KW-0479">Metal-binding</keyword>
<evidence type="ECO:0000313" key="4">
    <source>
        <dbReference type="EMBL" id="GAA5099954.1"/>
    </source>
</evidence>